<accession>A0A383RGH6</accession>
<organism evidence="1 3">
    <name type="scientific">Paenibacillus alvei</name>
    <name type="common">Bacillus alvei</name>
    <dbReference type="NCBI Taxonomy" id="44250"/>
    <lineage>
        <taxon>Bacteria</taxon>
        <taxon>Bacillati</taxon>
        <taxon>Bacillota</taxon>
        <taxon>Bacilli</taxon>
        <taxon>Bacillales</taxon>
        <taxon>Paenibacillaceae</taxon>
        <taxon>Paenibacillus</taxon>
    </lineage>
</organism>
<dbReference type="EMBL" id="LS992241">
    <property type="protein sequence ID" value="SYX87674.1"/>
    <property type="molecule type" value="Genomic_DNA"/>
</dbReference>
<protein>
    <submittedName>
        <fullName evidence="1">Uncharacterized protein</fullName>
    </submittedName>
</protein>
<reference evidence="3" key="2">
    <citation type="submission" date="2018-08" db="EMBL/GenBank/DDBJ databases">
        <authorList>
            <person name="Chevrot R."/>
        </authorList>
    </citation>
    <scope>NUCLEOTIDE SEQUENCE [LARGE SCALE GENOMIC DNA]</scope>
</reference>
<dbReference type="RefSeq" id="WP_269473560.1">
    <property type="nucleotide sequence ID" value="NZ_LS992241.1"/>
</dbReference>
<evidence type="ECO:0000313" key="2">
    <source>
        <dbReference type="EMBL" id="SYX87674.1"/>
    </source>
</evidence>
<reference evidence="1" key="1">
    <citation type="submission" date="2018-08" db="EMBL/GenBank/DDBJ databases">
        <authorList>
            <person name="Ferrada E.E."/>
            <person name="Latorre B.A."/>
        </authorList>
    </citation>
    <scope>NUCLEOTIDE SEQUENCE</scope>
    <source>
        <strain evidence="1">Paenibacillus B-LR1</strain>
    </source>
</reference>
<name>A0A383RGH6_PAEAL</name>
<evidence type="ECO:0000313" key="3">
    <source>
        <dbReference type="Proteomes" id="UP000304148"/>
    </source>
</evidence>
<evidence type="ECO:0000313" key="1">
    <source>
        <dbReference type="EMBL" id="SYX85923.1"/>
    </source>
</evidence>
<dbReference type="EMBL" id="LS992241">
    <property type="protein sequence ID" value="SYX85923.1"/>
    <property type="molecule type" value="Genomic_DNA"/>
</dbReference>
<sequence>MQSQQEFEGESGTVIPAKSIWINKHNAKILRDFLNEQYPVD</sequence>
<dbReference type="AlphaFoldDB" id="A0A383RGH6"/>
<proteinExistence type="predicted"/>
<dbReference type="Proteomes" id="UP000304148">
    <property type="component" value="Chromosome"/>
</dbReference>
<gene>
    <name evidence="1" type="ORF">PBLR_14345</name>
    <name evidence="2" type="ORF">PBLR_20018</name>
</gene>